<evidence type="ECO:0000313" key="2">
    <source>
        <dbReference type="Proteomes" id="UP001057375"/>
    </source>
</evidence>
<sequence>MADIDLSYLKRRIKKIEKELPDLDTGLITTLDLCEERMDLLQTKDNWDFSIHENIQDQGICLLLSKAIPVEKLYVKEVDYEKLESKEKSIMFLKELQEFNDDEKIMADSELYSSVLRLYEKFRKSKLLDVFEAELADLKFRVEKLIQDSI</sequence>
<feature type="non-terminal residue" evidence="1">
    <location>
        <position position="150"/>
    </location>
</feature>
<gene>
    <name evidence="1" type="ORF">ADUPG1_008512</name>
</gene>
<comment type="caution">
    <text evidence="1">The sequence shown here is derived from an EMBL/GenBank/DDBJ whole genome shotgun (WGS) entry which is preliminary data.</text>
</comment>
<reference evidence="1" key="1">
    <citation type="submission" date="2022-03" db="EMBL/GenBank/DDBJ databases">
        <title>Draft genome sequence of Aduncisulcus paluster, a free-living microaerophilic Fornicata.</title>
        <authorList>
            <person name="Yuyama I."/>
            <person name="Kume K."/>
            <person name="Tamura T."/>
            <person name="Inagaki Y."/>
            <person name="Hashimoto T."/>
        </authorList>
    </citation>
    <scope>NUCLEOTIDE SEQUENCE</scope>
    <source>
        <strain evidence="1">NY0171</strain>
    </source>
</reference>
<name>A0ABQ5KS89_9EUKA</name>
<dbReference type="Proteomes" id="UP001057375">
    <property type="component" value="Unassembled WGS sequence"/>
</dbReference>
<protein>
    <submittedName>
        <fullName evidence="1">Uncharacterized protein</fullName>
    </submittedName>
</protein>
<proteinExistence type="predicted"/>
<accession>A0ABQ5KS89</accession>
<keyword evidence="2" id="KW-1185">Reference proteome</keyword>
<organism evidence="1 2">
    <name type="scientific">Aduncisulcus paluster</name>
    <dbReference type="NCBI Taxonomy" id="2918883"/>
    <lineage>
        <taxon>Eukaryota</taxon>
        <taxon>Metamonada</taxon>
        <taxon>Carpediemonas-like organisms</taxon>
        <taxon>Aduncisulcus</taxon>
    </lineage>
</organism>
<dbReference type="EMBL" id="BQXS01010967">
    <property type="protein sequence ID" value="GKT35332.1"/>
    <property type="molecule type" value="Genomic_DNA"/>
</dbReference>
<evidence type="ECO:0000313" key="1">
    <source>
        <dbReference type="EMBL" id="GKT35332.1"/>
    </source>
</evidence>